<dbReference type="EMBL" id="CVQH01024244">
    <property type="protein sequence ID" value="CRK36663.1"/>
    <property type="molecule type" value="Genomic_DNA"/>
</dbReference>
<sequence>MYKKSLAEQQRRSLRSVLKSSSLYAGSQSLTFLAFALGFWY</sequence>
<protein>
    <submittedName>
        <fullName evidence="2">Uncharacterized protein</fullName>
    </submittedName>
</protein>
<dbReference type="STRING" id="100787.A0A0G4MQW7"/>
<keyword evidence="1" id="KW-0812">Transmembrane</keyword>
<keyword evidence="1" id="KW-1133">Transmembrane helix</keyword>
<gene>
    <name evidence="2" type="ORF">BN1708_020074</name>
</gene>
<evidence type="ECO:0000313" key="2">
    <source>
        <dbReference type="EMBL" id="CRK36663.1"/>
    </source>
</evidence>
<evidence type="ECO:0000256" key="1">
    <source>
        <dbReference type="SAM" id="Phobius"/>
    </source>
</evidence>
<feature type="transmembrane region" description="Helical" evidence="1">
    <location>
        <begin position="21"/>
        <end position="40"/>
    </location>
</feature>
<dbReference type="AlphaFoldDB" id="A0A0G4MQW7"/>
<keyword evidence="3" id="KW-1185">Reference proteome</keyword>
<proteinExistence type="predicted"/>
<name>A0A0G4MQW7_VERLO</name>
<keyword evidence="1" id="KW-0472">Membrane</keyword>
<evidence type="ECO:0000313" key="3">
    <source>
        <dbReference type="Proteomes" id="UP000044602"/>
    </source>
</evidence>
<organism evidence="2 3">
    <name type="scientific">Verticillium longisporum</name>
    <name type="common">Verticillium dahliae var. longisporum</name>
    <dbReference type="NCBI Taxonomy" id="100787"/>
    <lineage>
        <taxon>Eukaryota</taxon>
        <taxon>Fungi</taxon>
        <taxon>Dikarya</taxon>
        <taxon>Ascomycota</taxon>
        <taxon>Pezizomycotina</taxon>
        <taxon>Sordariomycetes</taxon>
        <taxon>Hypocreomycetidae</taxon>
        <taxon>Glomerellales</taxon>
        <taxon>Plectosphaerellaceae</taxon>
        <taxon>Verticillium</taxon>
    </lineage>
</organism>
<feature type="non-terminal residue" evidence="2">
    <location>
        <position position="41"/>
    </location>
</feature>
<reference evidence="2 3" key="1">
    <citation type="submission" date="2015-05" db="EMBL/GenBank/DDBJ databases">
        <authorList>
            <person name="Wang D.B."/>
            <person name="Wang M."/>
        </authorList>
    </citation>
    <scope>NUCLEOTIDE SEQUENCE [LARGE SCALE GENOMIC DNA]</scope>
    <source>
        <strain evidence="2">VL1</strain>
    </source>
</reference>
<accession>A0A0G4MQW7</accession>
<dbReference type="Proteomes" id="UP000044602">
    <property type="component" value="Unassembled WGS sequence"/>
</dbReference>